<keyword evidence="2" id="KW-1185">Reference proteome</keyword>
<dbReference type="AlphaFoldDB" id="A0A1P8Q498"/>
<proteinExistence type="predicted"/>
<evidence type="ECO:0000313" key="1">
    <source>
        <dbReference type="EMBL" id="APX72691.1"/>
    </source>
</evidence>
<dbReference type="Proteomes" id="UP000187499">
    <property type="component" value="Chromosome"/>
</dbReference>
<name>A0A1P8Q498_9LACO</name>
<organism evidence="1 2">
    <name type="scientific">Companilactobacillus allii</name>
    <dbReference type="NCBI Taxonomy" id="1847728"/>
    <lineage>
        <taxon>Bacteria</taxon>
        <taxon>Bacillati</taxon>
        <taxon>Bacillota</taxon>
        <taxon>Bacilli</taxon>
        <taxon>Lactobacillales</taxon>
        <taxon>Lactobacillaceae</taxon>
        <taxon>Companilactobacillus</taxon>
    </lineage>
</organism>
<gene>
    <name evidence="1" type="ORF">BTM29_09070</name>
</gene>
<accession>A0A1P8Q498</accession>
<dbReference type="EMBL" id="CP019323">
    <property type="protein sequence ID" value="APX72691.1"/>
    <property type="molecule type" value="Genomic_DNA"/>
</dbReference>
<evidence type="ECO:0000313" key="2">
    <source>
        <dbReference type="Proteomes" id="UP000187499"/>
    </source>
</evidence>
<sequence>MNKVLKGLVRISLTQFQDSCVEYGRQQAMCEFCKDHPVKKLLESADKMNQIKKSLTTSLVGD</sequence>
<dbReference type="KEGG" id="lalw:BTM29_09070"/>
<reference evidence="2" key="1">
    <citation type="submission" date="2016-12" db="EMBL/GenBank/DDBJ databases">
        <authorList>
            <person name="Jung M.Y."/>
            <person name="Lee S.H."/>
        </authorList>
    </citation>
    <scope>NUCLEOTIDE SEQUENCE [LARGE SCALE GENOMIC DNA]</scope>
    <source>
        <strain evidence="2">WiKim39</strain>
    </source>
</reference>
<dbReference type="STRING" id="1847728.BTM29_09070"/>
<protein>
    <submittedName>
        <fullName evidence="1">Uncharacterized protein</fullName>
    </submittedName>
</protein>